<dbReference type="AlphaFoldDB" id="A0A9D1P0L2"/>
<sequence>MIYWIKDEKENGQPYPNSRTPLLSVLTERLKRQAPFPKAEGALCVCLAGAGGKTSLLWELRQECDSLGQSALVTTTTHMMLTPRMLETGFAAGTPVLPPIREGEWIKCAAPDPDSLETFRHQRDVLLIEADGSRRLPMKIPASHEPVIPEWSRIILVLCGLSALGQPPEKVCHRWALFGKNRETLCRVTPALMADVMREYYLEPLSRRFPSALVLPVWNQADTPALLEQARQTAALCGWSFQLITRISPAKPDNTAD</sequence>
<dbReference type="Proteomes" id="UP000886889">
    <property type="component" value="Unassembled WGS sequence"/>
</dbReference>
<dbReference type="EMBL" id="DVOS01000059">
    <property type="protein sequence ID" value="HIV23705.1"/>
    <property type="molecule type" value="Genomic_DNA"/>
</dbReference>
<gene>
    <name evidence="1" type="primary">yqeC</name>
    <name evidence="1" type="ORF">IAC80_07165</name>
</gene>
<evidence type="ECO:0000313" key="2">
    <source>
        <dbReference type="Proteomes" id="UP000886889"/>
    </source>
</evidence>
<comment type="caution">
    <text evidence="1">The sequence shown here is derived from an EMBL/GenBank/DDBJ whole genome shotgun (WGS) entry which is preliminary data.</text>
</comment>
<protein>
    <submittedName>
        <fullName evidence="1">Selenium-dependent hydroxylase accessory protein YqeC</fullName>
    </submittedName>
</protein>
<reference evidence="1" key="2">
    <citation type="journal article" date="2021" name="PeerJ">
        <title>Extensive microbial diversity within the chicken gut microbiome revealed by metagenomics and culture.</title>
        <authorList>
            <person name="Gilroy R."/>
            <person name="Ravi A."/>
            <person name="Getino M."/>
            <person name="Pursley I."/>
            <person name="Horton D.L."/>
            <person name="Alikhan N.F."/>
            <person name="Baker D."/>
            <person name="Gharbi K."/>
            <person name="Hall N."/>
            <person name="Watson M."/>
            <person name="Adriaenssens E.M."/>
            <person name="Foster-Nyarko E."/>
            <person name="Jarju S."/>
            <person name="Secka A."/>
            <person name="Antonio M."/>
            <person name="Oren A."/>
            <person name="Chaudhuri R.R."/>
            <person name="La Ragione R."/>
            <person name="Hildebrand F."/>
            <person name="Pallen M.J."/>
        </authorList>
    </citation>
    <scope>NUCLEOTIDE SEQUENCE</scope>
    <source>
        <strain evidence="1">ChiBcec6-7307</strain>
    </source>
</reference>
<dbReference type="NCBIfam" id="TIGR03172">
    <property type="entry name" value="selenium cofactor biosynthesis protein YqeC"/>
    <property type="match status" value="1"/>
</dbReference>
<dbReference type="Pfam" id="PF19842">
    <property type="entry name" value="YqeC"/>
    <property type="match status" value="1"/>
</dbReference>
<proteinExistence type="predicted"/>
<reference evidence="1" key="1">
    <citation type="submission" date="2020-10" db="EMBL/GenBank/DDBJ databases">
        <authorList>
            <person name="Gilroy R."/>
        </authorList>
    </citation>
    <scope>NUCLEOTIDE SEQUENCE</scope>
    <source>
        <strain evidence="1">ChiBcec6-7307</strain>
    </source>
</reference>
<accession>A0A9D1P0L2</accession>
<organism evidence="1 2">
    <name type="scientific">Candidatus Merdiplasma excrementigallinarum</name>
    <dbReference type="NCBI Taxonomy" id="2840864"/>
    <lineage>
        <taxon>Bacteria</taxon>
        <taxon>Bacillati</taxon>
        <taxon>Bacillota</taxon>
        <taxon>Clostridia</taxon>
        <taxon>Lachnospirales</taxon>
        <taxon>Lachnospiraceae</taxon>
        <taxon>Lachnospiraceae incertae sedis</taxon>
        <taxon>Candidatus Merdiplasma</taxon>
    </lineage>
</organism>
<name>A0A9D1P0L2_9FIRM</name>
<dbReference type="InterPro" id="IPR017587">
    <property type="entry name" value="YqeC"/>
</dbReference>
<evidence type="ECO:0000313" key="1">
    <source>
        <dbReference type="EMBL" id="HIV23705.1"/>
    </source>
</evidence>